<feature type="compositionally biased region" description="Basic residues" evidence="1">
    <location>
        <begin position="15"/>
        <end position="27"/>
    </location>
</feature>
<dbReference type="KEGG" id="mlr:MELLADRAFT_68070"/>
<feature type="compositionally biased region" description="Basic and acidic residues" evidence="1">
    <location>
        <begin position="28"/>
        <end position="44"/>
    </location>
</feature>
<feature type="compositionally biased region" description="Polar residues" evidence="1">
    <location>
        <begin position="1"/>
        <end position="14"/>
    </location>
</feature>
<dbReference type="EMBL" id="GL883151">
    <property type="protein sequence ID" value="EGG00023.1"/>
    <property type="molecule type" value="Genomic_DNA"/>
</dbReference>
<protein>
    <submittedName>
        <fullName evidence="2">Uncharacterized protein</fullName>
    </submittedName>
</protein>
<dbReference type="Proteomes" id="UP000001072">
    <property type="component" value="Unassembled WGS sequence"/>
</dbReference>
<feature type="compositionally biased region" description="Acidic residues" evidence="1">
    <location>
        <begin position="45"/>
        <end position="56"/>
    </location>
</feature>
<dbReference type="RefSeq" id="XP_007416621.1">
    <property type="nucleotide sequence ID" value="XM_007416559.1"/>
</dbReference>
<reference evidence="3" key="1">
    <citation type="journal article" date="2011" name="Proc. Natl. Acad. Sci. U.S.A.">
        <title>Obligate biotrophy features unraveled by the genomic analysis of rust fungi.</title>
        <authorList>
            <person name="Duplessis S."/>
            <person name="Cuomo C.A."/>
            <person name="Lin Y.-C."/>
            <person name="Aerts A."/>
            <person name="Tisserant E."/>
            <person name="Veneault-Fourrey C."/>
            <person name="Joly D.L."/>
            <person name="Hacquard S."/>
            <person name="Amselem J."/>
            <person name="Cantarel B.L."/>
            <person name="Chiu R."/>
            <person name="Coutinho P.M."/>
            <person name="Feau N."/>
            <person name="Field M."/>
            <person name="Frey P."/>
            <person name="Gelhaye E."/>
            <person name="Goldberg J."/>
            <person name="Grabherr M.G."/>
            <person name="Kodira C.D."/>
            <person name="Kohler A."/>
            <person name="Kuees U."/>
            <person name="Lindquist E.A."/>
            <person name="Lucas S.M."/>
            <person name="Mago R."/>
            <person name="Mauceli E."/>
            <person name="Morin E."/>
            <person name="Murat C."/>
            <person name="Pangilinan J.L."/>
            <person name="Park R."/>
            <person name="Pearson M."/>
            <person name="Quesneville H."/>
            <person name="Rouhier N."/>
            <person name="Sakthikumar S."/>
            <person name="Salamov A.A."/>
            <person name="Schmutz J."/>
            <person name="Selles B."/>
            <person name="Shapiro H."/>
            <person name="Tanguay P."/>
            <person name="Tuskan G.A."/>
            <person name="Henrissat B."/>
            <person name="Van de Peer Y."/>
            <person name="Rouze P."/>
            <person name="Ellis J.G."/>
            <person name="Dodds P.N."/>
            <person name="Schein J.E."/>
            <person name="Zhong S."/>
            <person name="Hamelin R.C."/>
            <person name="Grigoriev I.V."/>
            <person name="Szabo L.J."/>
            <person name="Martin F."/>
        </authorList>
    </citation>
    <scope>NUCLEOTIDE SEQUENCE [LARGE SCALE GENOMIC DNA]</scope>
    <source>
        <strain evidence="3">98AG31 / pathotype 3-4-7</strain>
    </source>
</reference>
<proteinExistence type="predicted"/>
<name>F4S5G9_MELLP</name>
<dbReference type="GeneID" id="18930962"/>
<organism evidence="3">
    <name type="scientific">Melampsora larici-populina (strain 98AG31 / pathotype 3-4-7)</name>
    <name type="common">Poplar leaf rust fungus</name>
    <dbReference type="NCBI Taxonomy" id="747676"/>
    <lineage>
        <taxon>Eukaryota</taxon>
        <taxon>Fungi</taxon>
        <taxon>Dikarya</taxon>
        <taxon>Basidiomycota</taxon>
        <taxon>Pucciniomycotina</taxon>
        <taxon>Pucciniomycetes</taxon>
        <taxon>Pucciniales</taxon>
        <taxon>Melampsoraceae</taxon>
        <taxon>Melampsora</taxon>
    </lineage>
</organism>
<dbReference type="STRING" id="747676.F4S5G9"/>
<dbReference type="AlphaFoldDB" id="F4S5G9"/>
<feature type="region of interest" description="Disordered" evidence="1">
    <location>
        <begin position="1"/>
        <end position="56"/>
    </location>
</feature>
<sequence>MPPETRSNGQPAKTKQSKPKNQRKRHCRESSSDKNSDTEPKCDSEPESEDGEGPVDQEDNVLIKKLEADAVLPTLNNYTTVGEDWTDAYLEKLLATQKIWSNNRPSQEIVSEALALQSIFHRSLKMLSLVGHISYPTLKAALFMGPSQRPITSYDEYRTYSKKTTQELTMPPQNTSRGFVPRNTAVGRSWTGLQPLQKAVLHPPLFKRLALTVLQPQDIQSSSVINIPSEEDPHNPSDLTPYLSNFKELVNMKKVEKHFERGCLGERKSLQTEKKGRVEAGKVVKQLHNLHSQFDIEFHLLVASFHPKTKLAKALWMEEYTSCPRWADLVKSEHHLLENFAKESTQCPRDVFKIPSKKPQPITTQIKQQTVLRQQLTTTLNKLVGQSHSAQFTLFCHMKPAQLSDVSIDRSVEAQLPYTPRPGIDIHPKGPNSDAQLEQKKFLQDIQLKVARTPDCKVTDAMLAKGAAPGNMTMGHV</sequence>
<gene>
    <name evidence="2" type="ORF">MELLADRAFT_68070</name>
</gene>
<evidence type="ECO:0000256" key="1">
    <source>
        <dbReference type="SAM" id="MobiDB-lite"/>
    </source>
</evidence>
<accession>F4S5G9</accession>
<dbReference type="VEuPathDB" id="FungiDB:MELLADRAFT_68070"/>
<keyword evidence="3" id="KW-1185">Reference proteome</keyword>
<dbReference type="InParanoid" id="F4S5G9"/>
<evidence type="ECO:0000313" key="3">
    <source>
        <dbReference type="Proteomes" id="UP000001072"/>
    </source>
</evidence>
<evidence type="ECO:0000313" key="2">
    <source>
        <dbReference type="EMBL" id="EGG00023.1"/>
    </source>
</evidence>
<dbReference type="HOGENOM" id="CLU_026101_1_0_1"/>